<feature type="region of interest" description="Disordered" evidence="4">
    <location>
        <begin position="46"/>
        <end position="67"/>
    </location>
</feature>
<evidence type="ECO:0000256" key="2">
    <source>
        <dbReference type="ARBA" id="ARBA00022980"/>
    </source>
</evidence>
<feature type="compositionally biased region" description="Polar residues" evidence="4">
    <location>
        <begin position="49"/>
        <end position="61"/>
    </location>
</feature>
<evidence type="ECO:0000256" key="1">
    <source>
        <dbReference type="ARBA" id="ARBA00006700"/>
    </source>
</evidence>
<organism evidence="5 6">
    <name type="scientific">Klebsormidium nitens</name>
    <name type="common">Green alga</name>
    <name type="synonym">Ulothrix nitens</name>
    <dbReference type="NCBI Taxonomy" id="105231"/>
    <lineage>
        <taxon>Eukaryota</taxon>
        <taxon>Viridiplantae</taxon>
        <taxon>Streptophyta</taxon>
        <taxon>Klebsormidiophyceae</taxon>
        <taxon>Klebsormidiales</taxon>
        <taxon>Klebsormidiaceae</taxon>
        <taxon>Klebsormidium</taxon>
    </lineage>
</organism>
<dbReference type="OrthoDB" id="563989at2759"/>
<keyword evidence="3" id="KW-0687">Ribonucleoprotein</keyword>
<dbReference type="GO" id="GO:1990904">
    <property type="term" value="C:ribonucleoprotein complex"/>
    <property type="evidence" value="ECO:0007669"/>
    <property type="project" value="UniProtKB-KW"/>
</dbReference>
<dbReference type="EMBL" id="DF238095">
    <property type="protein sequence ID" value="GAQ92806.1"/>
    <property type="molecule type" value="Genomic_DNA"/>
</dbReference>
<dbReference type="InterPro" id="IPR012678">
    <property type="entry name" value="Ribosomal_uL23/eL15/eS24_sf"/>
</dbReference>
<accession>A0A1Y1IVC1</accession>
<dbReference type="GO" id="GO:0003735">
    <property type="term" value="F:structural constituent of ribosome"/>
    <property type="evidence" value="ECO:0007669"/>
    <property type="project" value="InterPro"/>
</dbReference>
<gene>
    <name evidence="5" type="ORF">KFL_011460020</name>
</gene>
<keyword evidence="6" id="KW-1185">Reference proteome</keyword>
<dbReference type="SUPFAM" id="SSF54189">
    <property type="entry name" value="Ribosomal proteins S24e, L23 and L15e"/>
    <property type="match status" value="1"/>
</dbReference>
<reference evidence="5 6" key="1">
    <citation type="journal article" date="2014" name="Nat. Commun.">
        <title>Klebsormidium flaccidum genome reveals primary factors for plant terrestrial adaptation.</title>
        <authorList>
            <person name="Hori K."/>
            <person name="Maruyama F."/>
            <person name="Fujisawa T."/>
            <person name="Togashi T."/>
            <person name="Yamamoto N."/>
            <person name="Seo M."/>
            <person name="Sato S."/>
            <person name="Yamada T."/>
            <person name="Mori H."/>
            <person name="Tajima N."/>
            <person name="Moriyama T."/>
            <person name="Ikeuchi M."/>
            <person name="Watanabe M."/>
            <person name="Wada H."/>
            <person name="Kobayashi K."/>
            <person name="Saito M."/>
            <person name="Masuda T."/>
            <person name="Sasaki-Sekimoto Y."/>
            <person name="Mashiguchi K."/>
            <person name="Awai K."/>
            <person name="Shimojima M."/>
            <person name="Masuda S."/>
            <person name="Iwai M."/>
            <person name="Nobusawa T."/>
            <person name="Narise T."/>
            <person name="Kondo S."/>
            <person name="Saito H."/>
            <person name="Sato R."/>
            <person name="Murakawa M."/>
            <person name="Ihara Y."/>
            <person name="Oshima-Yamada Y."/>
            <person name="Ohtaka K."/>
            <person name="Satoh M."/>
            <person name="Sonobe K."/>
            <person name="Ishii M."/>
            <person name="Ohtani R."/>
            <person name="Kanamori-Sato M."/>
            <person name="Honoki R."/>
            <person name="Miyazaki D."/>
            <person name="Mochizuki H."/>
            <person name="Umetsu J."/>
            <person name="Higashi K."/>
            <person name="Shibata D."/>
            <person name="Kamiya Y."/>
            <person name="Sato N."/>
            <person name="Nakamura Y."/>
            <person name="Tabata S."/>
            <person name="Ida S."/>
            <person name="Kurokawa K."/>
            <person name="Ohta H."/>
        </authorList>
    </citation>
    <scope>NUCLEOTIDE SEQUENCE [LARGE SCALE GENOMIC DNA]</scope>
    <source>
        <strain evidence="5 6">NIES-2285</strain>
    </source>
</reference>
<dbReference type="AlphaFoldDB" id="A0A1Y1IVC1"/>
<name>A0A1Y1IVC1_KLENI</name>
<protein>
    <submittedName>
        <fullName evidence="5">Chloroplast 50S ribosomal protein L23</fullName>
    </submittedName>
</protein>
<evidence type="ECO:0000256" key="4">
    <source>
        <dbReference type="SAM" id="MobiDB-lite"/>
    </source>
</evidence>
<dbReference type="HAMAP" id="MF_01369_B">
    <property type="entry name" value="Ribosomal_uL23_B"/>
    <property type="match status" value="1"/>
</dbReference>
<dbReference type="GO" id="GO:0006412">
    <property type="term" value="P:translation"/>
    <property type="evidence" value="ECO:0007669"/>
    <property type="project" value="InterPro"/>
</dbReference>
<evidence type="ECO:0000313" key="6">
    <source>
        <dbReference type="Proteomes" id="UP000054558"/>
    </source>
</evidence>
<proteinExistence type="inferred from homology"/>
<keyword evidence="2 5" id="KW-0689">Ribosomal protein</keyword>
<dbReference type="Gene3D" id="3.30.70.330">
    <property type="match status" value="1"/>
</dbReference>
<dbReference type="InterPro" id="IPR013025">
    <property type="entry name" value="Ribosomal_uL23-like"/>
</dbReference>
<dbReference type="Pfam" id="PF00276">
    <property type="entry name" value="Ribosomal_L23"/>
    <property type="match status" value="1"/>
</dbReference>
<dbReference type="GO" id="GO:0005840">
    <property type="term" value="C:ribosome"/>
    <property type="evidence" value="ECO:0007669"/>
    <property type="project" value="UniProtKB-KW"/>
</dbReference>
<dbReference type="InterPro" id="IPR012677">
    <property type="entry name" value="Nucleotide-bd_a/b_plait_sf"/>
</dbReference>
<evidence type="ECO:0000313" key="5">
    <source>
        <dbReference type="EMBL" id="GAQ92806.1"/>
    </source>
</evidence>
<sequence length="170" mass="18714">MASAAVASRLGACQATTALHQRSTRSLSNVTRSALPSFSGLKAAGALGQSKSTAARPQTANARRPRTVAPQATMDPVRNPLYGRTHSSQWANNQYTFEVDDRATKTEIRSFLEAVFQVRVVSINTWKLPNKVTRRGGSVGVKVRRKRATAKVAWGQRMRVYPDPRSYINE</sequence>
<dbReference type="Proteomes" id="UP000054558">
    <property type="component" value="Unassembled WGS sequence"/>
</dbReference>
<comment type="similarity">
    <text evidence="1">Belongs to the universal ribosomal protein uL23 family.</text>
</comment>
<evidence type="ECO:0000256" key="3">
    <source>
        <dbReference type="ARBA" id="ARBA00023274"/>
    </source>
</evidence>